<organism evidence="4 5">
    <name type="scientific">Novosphingobium rhizovicinum</name>
    <dbReference type="NCBI Taxonomy" id="3228928"/>
    <lineage>
        <taxon>Bacteria</taxon>
        <taxon>Pseudomonadati</taxon>
        <taxon>Pseudomonadota</taxon>
        <taxon>Alphaproteobacteria</taxon>
        <taxon>Sphingomonadales</taxon>
        <taxon>Sphingomonadaceae</taxon>
        <taxon>Novosphingobium</taxon>
    </lineage>
</organism>
<keyword evidence="2" id="KW-1133">Transmembrane helix</keyword>
<dbReference type="RefSeq" id="WP_367775562.1">
    <property type="nucleotide sequence ID" value="NZ_JBFNXR010000054.1"/>
</dbReference>
<comment type="caution">
    <text evidence="4">The sequence shown here is derived from an EMBL/GenBank/DDBJ whole genome shotgun (WGS) entry which is preliminary data.</text>
</comment>
<keyword evidence="3" id="KW-0732">Signal</keyword>
<evidence type="ECO:0000313" key="4">
    <source>
        <dbReference type="EMBL" id="MEW9857078.1"/>
    </source>
</evidence>
<keyword evidence="5" id="KW-1185">Reference proteome</keyword>
<proteinExistence type="inferred from homology"/>
<evidence type="ECO:0000256" key="3">
    <source>
        <dbReference type="SAM" id="SignalP"/>
    </source>
</evidence>
<feature type="chain" id="PRO_5047498197" evidence="3">
    <location>
        <begin position="21"/>
        <end position="258"/>
    </location>
</feature>
<protein>
    <submittedName>
        <fullName evidence="4">SCO family protein</fullName>
    </submittedName>
</protein>
<evidence type="ECO:0000256" key="2">
    <source>
        <dbReference type="SAM" id="Phobius"/>
    </source>
</evidence>
<gene>
    <name evidence="4" type="ORF">ABUH87_18285</name>
</gene>
<reference evidence="4 5" key="1">
    <citation type="submission" date="2024-06" db="EMBL/GenBank/DDBJ databases">
        <title>Novosphingobium rhizovicinus M1R2S20.</title>
        <authorList>
            <person name="Sun J.-Q."/>
        </authorList>
    </citation>
    <scope>NUCLEOTIDE SEQUENCE [LARGE SCALE GENOMIC DNA]</scope>
    <source>
        <strain evidence="4 5">M1R2S20</strain>
    </source>
</reference>
<dbReference type="CDD" id="cd02968">
    <property type="entry name" value="SCO"/>
    <property type="match status" value="1"/>
</dbReference>
<dbReference type="Proteomes" id="UP001556118">
    <property type="component" value="Unassembled WGS sequence"/>
</dbReference>
<accession>A0ABV3RG46</accession>
<evidence type="ECO:0000313" key="5">
    <source>
        <dbReference type="Proteomes" id="UP001556118"/>
    </source>
</evidence>
<feature type="transmembrane region" description="Helical" evidence="2">
    <location>
        <begin position="233"/>
        <end position="253"/>
    </location>
</feature>
<dbReference type="Pfam" id="PF02630">
    <property type="entry name" value="SCO1-SenC"/>
    <property type="match status" value="1"/>
</dbReference>
<feature type="signal peptide" evidence="3">
    <location>
        <begin position="1"/>
        <end position="20"/>
    </location>
</feature>
<dbReference type="SUPFAM" id="SSF52833">
    <property type="entry name" value="Thioredoxin-like"/>
    <property type="match status" value="1"/>
</dbReference>
<keyword evidence="2" id="KW-0472">Membrane</keyword>
<keyword evidence="2" id="KW-0812">Transmembrane</keyword>
<comment type="similarity">
    <text evidence="1">Belongs to the SCO1/2 family.</text>
</comment>
<evidence type="ECO:0000256" key="1">
    <source>
        <dbReference type="ARBA" id="ARBA00010996"/>
    </source>
</evidence>
<sequence>MRFVLLLLGGMGLVTAPVAAQSPFDPFGMASVDERPGAQVPVDLTFTDSNGRRRTLAEIGRDRPIVLAPVLHNCPNLCGVTLAGLASAIAQQPLAAEKGFAVVAFGIDPAEGPADAAANLAALRQREGEDAIADAVALVGSAQSVRAVTNAIGFRYAWDERIGQYAHVAAVAVLTPDGRLSSWLYGLSPGPDDLTQAIAAASEGKTGSWSDRLLLMCYHYDPETGRYTASVQVLLKVAASLTVAMLALLVWQLRRRSP</sequence>
<dbReference type="InterPro" id="IPR003782">
    <property type="entry name" value="SCO1/SenC"/>
</dbReference>
<dbReference type="EMBL" id="JBFNXR010000054">
    <property type="protein sequence ID" value="MEW9857078.1"/>
    <property type="molecule type" value="Genomic_DNA"/>
</dbReference>
<dbReference type="Gene3D" id="3.40.30.10">
    <property type="entry name" value="Glutaredoxin"/>
    <property type="match status" value="1"/>
</dbReference>
<dbReference type="InterPro" id="IPR036249">
    <property type="entry name" value="Thioredoxin-like_sf"/>
</dbReference>
<name>A0ABV3RG46_9SPHN</name>